<evidence type="ECO:0000259" key="3">
    <source>
        <dbReference type="PROSITE" id="PS50853"/>
    </source>
</evidence>
<feature type="domain" description="Fibronectin type-III" evidence="3">
    <location>
        <begin position="616"/>
        <end position="701"/>
    </location>
</feature>
<dbReference type="InterPro" id="IPR000408">
    <property type="entry name" value="Reg_chr_condens"/>
</dbReference>
<dbReference type="Pfam" id="PF00415">
    <property type="entry name" value="RCC1"/>
    <property type="match status" value="1"/>
</dbReference>
<feature type="region of interest" description="Disordered" evidence="2">
    <location>
        <begin position="1"/>
        <end position="20"/>
    </location>
</feature>
<gene>
    <name evidence="5" type="ORF">PM3016_306</name>
</gene>
<dbReference type="PROSITE" id="PS00626">
    <property type="entry name" value="RCC1_2"/>
    <property type="match status" value="4"/>
</dbReference>
<dbReference type="Gene3D" id="2.60.120.260">
    <property type="entry name" value="Galactose-binding domain-like"/>
    <property type="match status" value="2"/>
</dbReference>
<dbReference type="InterPro" id="IPR008979">
    <property type="entry name" value="Galactose-bd-like_sf"/>
</dbReference>
<dbReference type="KEGG" id="pmq:PM3016_306"/>
<accession>H6NRK0</accession>
<feature type="domain" description="Fibronectin type-III" evidence="3">
    <location>
        <begin position="1064"/>
        <end position="1151"/>
    </location>
</feature>
<dbReference type="EMBL" id="CP003235">
    <property type="protein sequence ID" value="AFC27282.1"/>
    <property type="molecule type" value="Genomic_DNA"/>
</dbReference>
<feature type="domain" description="Fibronectin type-III" evidence="3">
    <location>
        <begin position="1153"/>
        <end position="1239"/>
    </location>
</feature>
<dbReference type="PRINTS" id="PR00014">
    <property type="entry name" value="FNTYPEIII"/>
</dbReference>
<evidence type="ECO:0000256" key="2">
    <source>
        <dbReference type="SAM" id="MobiDB-lite"/>
    </source>
</evidence>
<name>H6NRK0_9BACL</name>
<dbReference type="SUPFAM" id="SSF49785">
    <property type="entry name" value="Galactose-binding domain-like"/>
    <property type="match status" value="1"/>
</dbReference>
<dbReference type="SMART" id="SM00060">
    <property type="entry name" value="FN3"/>
    <property type="match status" value="5"/>
</dbReference>
<dbReference type="AlphaFoldDB" id="H6NRK0"/>
<dbReference type="InterPro" id="IPR005084">
    <property type="entry name" value="CBM6"/>
</dbReference>
<proteinExistence type="predicted"/>
<dbReference type="CDD" id="cd00063">
    <property type="entry name" value="FN3"/>
    <property type="match status" value="5"/>
</dbReference>
<dbReference type="PRINTS" id="PR00633">
    <property type="entry name" value="RCCNDNSATION"/>
</dbReference>
<dbReference type="PROSITE" id="PS50853">
    <property type="entry name" value="FN3"/>
    <property type="match status" value="5"/>
</dbReference>
<dbReference type="Gene3D" id="2.130.10.30">
    <property type="entry name" value="Regulator of chromosome condensation 1/beta-lactamase-inhibitor protein II"/>
    <property type="match status" value="2"/>
</dbReference>
<dbReference type="SUPFAM" id="SSF50985">
    <property type="entry name" value="RCC1/BLIP-II"/>
    <property type="match status" value="1"/>
</dbReference>
<dbReference type="HOGENOM" id="CLU_274834_0_0_9"/>
<dbReference type="InterPro" id="IPR036116">
    <property type="entry name" value="FN3_sf"/>
</dbReference>
<evidence type="ECO:0000256" key="1">
    <source>
        <dbReference type="ARBA" id="ARBA00022737"/>
    </source>
</evidence>
<dbReference type="PROSITE" id="PS51175">
    <property type="entry name" value="CBM6"/>
    <property type="match status" value="2"/>
</dbReference>
<feature type="domain" description="CBM6" evidence="4">
    <location>
        <begin position="457"/>
        <end position="606"/>
    </location>
</feature>
<feature type="domain" description="CBM6" evidence="4">
    <location>
        <begin position="223"/>
        <end position="355"/>
    </location>
</feature>
<sequence length="1239" mass="126310">MYRPLQAVQPNPAAQKNGISERSAYMIYPLGDTHRTRPRKTASPLPLPHPKFTNIGDDLIMSSKPSNRKNLLIASSLLLASQSLGTAGAAGTDTQGSSSPSASGSATVTASTYGSVTAATYGTDTTAPTAPASLTSTAVTASSVTLSWSSAADNVKVTGYDIYQGATKVASVPDTSYTVTGLAPNTTYSFTVKAKDAAGNASPASKSLSVTTPAIAALTAGELLFEAELLTQRDSGDATTQYSDTAASGGKWEYYNANAVADYIEYDLNVPQAGTYAITGLVRSANNRSIVQLSVDGKAQGSPVDAYSTTAAYAEKSFGSITFAAGGTKKFRFAVTGRNASSTDYKIALDAIKLTPQGAADNVAPTAPSGLTSTGKTDTTVSLSWKAAADNIGVTGYDIYSGATKLATVTGTTHVVTGLAPAAAYSFTVKALDAAGNASPASSPLAVTTNAASSTSLTFEAESAPQADSGDATTLTADAAASGGQWESYNANAVGDYVEYALNVGAAGSYEVRVAGKAGANAGSYEVRVAGKAGANAGTAVLTVDGTAQGAPIDFYKPAAQSAITEYSRGQVYFNSPGFKIFRFTVTGKNASSTGYTVPLDAMKLVKVADSQAPSVPANVTVTAKTGTSVSLAWTASTDDVKVACYDIYNGTAKAGSSTEPSFTVTGLSPNTSYTFTVKAKDTAGNESAASAPVTAVTSAALGAVPLAVSLLGNHTMFIKSDGTVWGWGYNGHGQLGTGTSNSTSVPGKVINLTGMKMIAGGENHTVALRSDGTLHTWGYNGYGQLGDDSTTTRYSPVQVSTLTNWTAVSAGENHSLALKSDGTVWAFGYNGYGQLGDGTTSSQRTPVQVKDLTGVVAIAAGKDFSLALKSDGTVWSWGQNTYGELGNGTTTRSSVPVQVALLTDVKAIAAGDYHGVALKKDGSVFAWGYNGNGELGNSSTISQSTPVQSGVTGIKGIAAGPYHTLALKSDGTVWSWGYNGYGQLGNGNNTSRSVPAAIPGLASIASIAAGENQSIAYGNDGILYSWGRNANGQLGNGTTVDTNVPHKVIGPNINPADTTAPAAVSDLRVSSQNVRSLTLNWSRATDDVEVASYEIYNGSVLVATTGPTNTSHTLSNLALNTTYQITIRAKDATGNKAAASNVASATTSDKTPPATPKDVALTGLTSTTATLSWAASTDNDLVKQYNIYQGTTKVGSTASTSFTVTGLTSKTAYSFTVKAEDDAANESTASAALSVTTE</sequence>
<dbReference type="SUPFAM" id="SSF49265">
    <property type="entry name" value="Fibronectin type III"/>
    <property type="match status" value="4"/>
</dbReference>
<dbReference type="Pfam" id="PF00041">
    <property type="entry name" value="fn3"/>
    <property type="match status" value="5"/>
</dbReference>
<dbReference type="InterPro" id="IPR051625">
    <property type="entry name" value="Signaling_Regulatory_Domain"/>
</dbReference>
<evidence type="ECO:0000313" key="6">
    <source>
        <dbReference type="Proteomes" id="UP000007523"/>
    </source>
</evidence>
<dbReference type="STRING" id="1116391.PM3016_306"/>
<dbReference type="Proteomes" id="UP000007523">
    <property type="component" value="Chromosome"/>
</dbReference>
<evidence type="ECO:0008006" key="7">
    <source>
        <dbReference type="Google" id="ProtNLM"/>
    </source>
</evidence>
<feature type="domain" description="Fibronectin type-III" evidence="3">
    <location>
        <begin position="130"/>
        <end position="215"/>
    </location>
</feature>
<dbReference type="PANTHER" id="PTHR22872">
    <property type="entry name" value="BTK-BINDING PROTEIN-RELATED"/>
    <property type="match status" value="1"/>
</dbReference>
<dbReference type="InterPro" id="IPR058923">
    <property type="entry name" value="RCC1-like_dom"/>
</dbReference>
<dbReference type="Gene3D" id="2.60.40.10">
    <property type="entry name" value="Immunoglobulins"/>
    <property type="match status" value="4"/>
</dbReference>
<dbReference type="InterPro" id="IPR009091">
    <property type="entry name" value="RCC1/BLIP-II"/>
</dbReference>
<feature type="region of interest" description="Disordered" evidence="2">
    <location>
        <begin position="88"/>
        <end position="107"/>
    </location>
</feature>
<dbReference type="GO" id="GO:0030246">
    <property type="term" value="F:carbohydrate binding"/>
    <property type="evidence" value="ECO:0007669"/>
    <property type="project" value="InterPro"/>
</dbReference>
<evidence type="ECO:0000259" key="4">
    <source>
        <dbReference type="PROSITE" id="PS51175"/>
    </source>
</evidence>
<evidence type="ECO:0000313" key="5">
    <source>
        <dbReference type="EMBL" id="AFC27282.1"/>
    </source>
</evidence>
<keyword evidence="1" id="KW-0677">Repeat</keyword>
<dbReference type="PROSITE" id="PS50012">
    <property type="entry name" value="RCC1_3"/>
    <property type="match status" value="7"/>
</dbReference>
<reference evidence="5 6" key="1">
    <citation type="journal article" date="2012" name="J. Bacteriol.">
        <title>Complete Genome Sequence of Paenibacillus mucilaginosus 3016, a Bacterium Functional as Microbial Fertilizer.</title>
        <authorList>
            <person name="Ma M."/>
            <person name="Wang Z."/>
            <person name="Li L."/>
            <person name="Jiang X."/>
            <person name="Guan D."/>
            <person name="Cao F."/>
            <person name="Chen H."/>
            <person name="Wang X."/>
            <person name="Shen D."/>
            <person name="Du B."/>
            <person name="Li J."/>
        </authorList>
    </citation>
    <scope>NUCLEOTIDE SEQUENCE [LARGE SCALE GENOMIC DNA]</scope>
    <source>
        <strain evidence="5 6">3016</strain>
    </source>
</reference>
<dbReference type="InterPro" id="IPR003961">
    <property type="entry name" value="FN3_dom"/>
</dbReference>
<protein>
    <recommendedName>
        <fullName evidence="7">ChiA12</fullName>
    </recommendedName>
</protein>
<feature type="compositionally biased region" description="Polar residues" evidence="2">
    <location>
        <begin position="8"/>
        <end position="20"/>
    </location>
</feature>
<dbReference type="InterPro" id="IPR013783">
    <property type="entry name" value="Ig-like_fold"/>
</dbReference>
<dbReference type="Pfam" id="PF25390">
    <property type="entry name" value="WD40_RLD"/>
    <property type="match status" value="1"/>
</dbReference>
<feature type="domain" description="Fibronectin type-III" evidence="3">
    <location>
        <begin position="367"/>
        <end position="452"/>
    </location>
</feature>
<keyword evidence="6" id="KW-1185">Reference proteome</keyword>
<organism evidence="5 6">
    <name type="scientific">Paenibacillus mucilaginosus 3016</name>
    <dbReference type="NCBI Taxonomy" id="1116391"/>
    <lineage>
        <taxon>Bacteria</taxon>
        <taxon>Bacillati</taxon>
        <taxon>Bacillota</taxon>
        <taxon>Bacilli</taxon>
        <taxon>Bacillales</taxon>
        <taxon>Paenibacillaceae</taxon>
        <taxon>Paenibacillus</taxon>
    </lineage>
</organism>